<gene>
    <name evidence="1" type="ORF">N8T08_008905</name>
</gene>
<dbReference type="EMBL" id="JAOPJF010000061">
    <property type="protein sequence ID" value="KAK1141641.1"/>
    <property type="molecule type" value="Genomic_DNA"/>
</dbReference>
<proteinExistence type="predicted"/>
<protein>
    <submittedName>
        <fullName evidence="1">Uncharacterized protein</fullName>
    </submittedName>
</protein>
<evidence type="ECO:0000313" key="1">
    <source>
        <dbReference type="EMBL" id="KAK1141641.1"/>
    </source>
</evidence>
<dbReference type="Proteomes" id="UP001177260">
    <property type="component" value="Unassembled WGS sequence"/>
</dbReference>
<comment type="caution">
    <text evidence="1">The sequence shown here is derived from an EMBL/GenBank/DDBJ whole genome shotgun (WGS) entry which is preliminary data.</text>
</comment>
<evidence type="ECO:0000313" key="2">
    <source>
        <dbReference type="Proteomes" id="UP001177260"/>
    </source>
</evidence>
<accession>A0ACC3AUT3</accession>
<reference evidence="1 2" key="1">
    <citation type="journal article" date="2023" name="ACS Omega">
        <title>Identification of the Neoaspergillic Acid Biosynthesis Gene Cluster by Establishing an In Vitro CRISPR-Ribonucleoprotein Genetic System in Aspergillus melleus.</title>
        <authorList>
            <person name="Yuan B."/>
            <person name="Grau M.F."/>
            <person name="Murata R.M."/>
            <person name="Torok T."/>
            <person name="Venkateswaran K."/>
            <person name="Stajich J.E."/>
            <person name="Wang C.C.C."/>
        </authorList>
    </citation>
    <scope>NUCLEOTIDE SEQUENCE [LARGE SCALE GENOMIC DNA]</scope>
    <source>
        <strain evidence="1 2">IMV 1140</strain>
    </source>
</reference>
<organism evidence="1 2">
    <name type="scientific">Aspergillus melleus</name>
    <dbReference type="NCBI Taxonomy" id="138277"/>
    <lineage>
        <taxon>Eukaryota</taxon>
        <taxon>Fungi</taxon>
        <taxon>Dikarya</taxon>
        <taxon>Ascomycota</taxon>
        <taxon>Pezizomycotina</taxon>
        <taxon>Eurotiomycetes</taxon>
        <taxon>Eurotiomycetidae</taxon>
        <taxon>Eurotiales</taxon>
        <taxon>Aspergillaceae</taxon>
        <taxon>Aspergillus</taxon>
        <taxon>Aspergillus subgen. Circumdati</taxon>
    </lineage>
</organism>
<sequence>MFGKRDEKTLEAGISTDTSASEETYLQQHVYPHGWRLVVTTLGLFISLYLVNLEVTIVSTSLVTITDDLGGFNKTSWIVTAYLTTYTGFIPFWTRISDLIGRKRTINAALFLFLVFSMACGLADAINQLIIFRALQGFGGAGVYPLSILCTYEVGPREKIPIFGGLMSVAVALASLTGPIIGGVLADHSAWRWVFYLNLPPAALAILIIAIAMPTNFGTTPPGPLRQLTPNMTFFRRIDALGVFLLLAASFLLVTVLNETFIAFEWNSAIAITLLALSGASWIIFFIWEWFIIDKWIGYYPIFPKRFLYNRAWIGMLITTFVSACPWNVVIIFLSQRFIVLSQLSPIQAGIHLIPYSAVSTVATAIANIACLKGRIPFIYIVLLGSILHTVGMALLSAIPASGSFPVAGYGYEAIAGAGVGITIGNLLLAVPYVVEAADLSTATGALNQCRFLGGAVGLSIASNILNGRLKNLLSGVLPPEKLDLLLHSASSIAYLPEKIRAFVLDVFAGSYRLQMQVMIGFAGVQLLACLLMFRRGGKGQFVASASGT</sequence>
<keyword evidence="2" id="KW-1185">Reference proteome</keyword>
<name>A0ACC3AUT3_9EURO</name>